<gene>
    <name evidence="1" type="ORF">SAMN05444354_10416</name>
</gene>
<dbReference type="AlphaFoldDB" id="A0A1H7MJL7"/>
<dbReference type="Proteomes" id="UP000182719">
    <property type="component" value="Unassembled WGS sequence"/>
</dbReference>
<accession>A0A1H7MJL7</accession>
<evidence type="ECO:0000313" key="1">
    <source>
        <dbReference type="EMBL" id="SEL11510.1"/>
    </source>
</evidence>
<keyword evidence="2" id="KW-1185">Reference proteome</keyword>
<evidence type="ECO:0000313" key="2">
    <source>
        <dbReference type="Proteomes" id="UP000182719"/>
    </source>
</evidence>
<protein>
    <submittedName>
        <fullName evidence="1">Uncharacterized protein</fullName>
    </submittedName>
</protein>
<name>A0A1H7MJL7_STIAU</name>
<organism evidence="1 2">
    <name type="scientific">Stigmatella aurantiaca</name>
    <dbReference type="NCBI Taxonomy" id="41"/>
    <lineage>
        <taxon>Bacteria</taxon>
        <taxon>Pseudomonadati</taxon>
        <taxon>Myxococcota</taxon>
        <taxon>Myxococcia</taxon>
        <taxon>Myxococcales</taxon>
        <taxon>Cystobacterineae</taxon>
        <taxon>Archangiaceae</taxon>
        <taxon>Stigmatella</taxon>
    </lineage>
</organism>
<reference evidence="2" key="1">
    <citation type="submission" date="2016-10" db="EMBL/GenBank/DDBJ databases">
        <authorList>
            <person name="Varghese N."/>
            <person name="Submissions S."/>
        </authorList>
    </citation>
    <scope>NUCLEOTIDE SEQUENCE [LARGE SCALE GENOMIC DNA]</scope>
    <source>
        <strain evidence="2">DSM 17044</strain>
    </source>
</reference>
<proteinExistence type="predicted"/>
<sequence>MQTPVSRKNRRVVATALFLSLNAGCYHYGVQVPAPAPATEPQRKTVHSLAWGLLNKPQDVTAITCEPSNALDEVRVTTHFGYTVLTALTLGFWSPLRVEWRCAKRPEEEGVIGLQVPALQEAPHE</sequence>
<dbReference type="EMBL" id="FOAP01000004">
    <property type="protein sequence ID" value="SEL11510.1"/>
    <property type="molecule type" value="Genomic_DNA"/>
</dbReference>